<dbReference type="OrthoDB" id="527344at2759"/>
<organism evidence="1 2">
    <name type="scientific">Protomyces lactucae-debilis</name>
    <dbReference type="NCBI Taxonomy" id="2754530"/>
    <lineage>
        <taxon>Eukaryota</taxon>
        <taxon>Fungi</taxon>
        <taxon>Dikarya</taxon>
        <taxon>Ascomycota</taxon>
        <taxon>Taphrinomycotina</taxon>
        <taxon>Taphrinomycetes</taxon>
        <taxon>Taphrinales</taxon>
        <taxon>Protomycetaceae</taxon>
        <taxon>Protomyces</taxon>
    </lineage>
</organism>
<reference evidence="1 2" key="1">
    <citation type="submission" date="2016-07" db="EMBL/GenBank/DDBJ databases">
        <title>Pervasive Adenine N6-methylation of Active Genes in Fungi.</title>
        <authorList>
            <consortium name="DOE Joint Genome Institute"/>
            <person name="Mondo S.J."/>
            <person name="Dannebaum R.O."/>
            <person name="Kuo R.C."/>
            <person name="Labutti K."/>
            <person name="Haridas S."/>
            <person name="Kuo A."/>
            <person name="Salamov A."/>
            <person name="Ahrendt S.R."/>
            <person name="Lipzen A."/>
            <person name="Sullivan W."/>
            <person name="Andreopoulos W.B."/>
            <person name="Clum A."/>
            <person name="Lindquist E."/>
            <person name="Daum C."/>
            <person name="Ramamoorthy G.K."/>
            <person name="Gryganskyi A."/>
            <person name="Culley D."/>
            <person name="Magnuson J.K."/>
            <person name="James T.Y."/>
            <person name="O'Malley M.A."/>
            <person name="Stajich J.E."/>
            <person name="Spatafora J.W."/>
            <person name="Visel A."/>
            <person name="Grigoriev I.V."/>
        </authorList>
    </citation>
    <scope>NUCLEOTIDE SEQUENCE [LARGE SCALE GENOMIC DNA]</scope>
    <source>
        <strain evidence="1 2">12-1054</strain>
    </source>
</reference>
<dbReference type="Proteomes" id="UP000193685">
    <property type="component" value="Unassembled WGS sequence"/>
</dbReference>
<dbReference type="AlphaFoldDB" id="A0A1Y2FA87"/>
<dbReference type="EMBL" id="MCFI01000012">
    <property type="protein sequence ID" value="ORY80832.1"/>
    <property type="molecule type" value="Genomic_DNA"/>
</dbReference>
<keyword evidence="2" id="KW-1185">Reference proteome</keyword>
<evidence type="ECO:0000313" key="1">
    <source>
        <dbReference type="EMBL" id="ORY80832.1"/>
    </source>
</evidence>
<proteinExistence type="predicted"/>
<evidence type="ECO:0000313" key="2">
    <source>
        <dbReference type="Proteomes" id="UP000193685"/>
    </source>
</evidence>
<dbReference type="RefSeq" id="XP_040724477.1">
    <property type="nucleotide sequence ID" value="XM_040869526.1"/>
</dbReference>
<gene>
    <name evidence="1" type="ORF">BCR37DRAFT_380605</name>
</gene>
<accession>A0A1Y2FA87</accession>
<protein>
    <submittedName>
        <fullName evidence="1">Uncharacterized protein</fullName>
    </submittedName>
</protein>
<dbReference type="GeneID" id="63786125"/>
<sequence>MAAFCNANAERRATLSVLKAGHAISLLTGSTVRPLPKERGHTVVLLCDAHNAPACLPHLKRSVVLLVLHESGNAYLPPAYGKLSDTLVPVQERAASQSQGTPEVEGAFILA</sequence>
<comment type="caution">
    <text evidence="1">The sequence shown here is derived from an EMBL/GenBank/DDBJ whole genome shotgun (WGS) entry which is preliminary data.</text>
</comment>
<name>A0A1Y2FA87_PROLT</name>